<evidence type="ECO:0000256" key="3">
    <source>
        <dbReference type="SAM" id="MobiDB-lite"/>
    </source>
</evidence>
<dbReference type="InterPro" id="IPR009057">
    <property type="entry name" value="Homeodomain-like_sf"/>
</dbReference>
<evidence type="ECO:0000259" key="4">
    <source>
        <dbReference type="PROSITE" id="PS50977"/>
    </source>
</evidence>
<dbReference type="Proteomes" id="UP000037179">
    <property type="component" value="Unassembled WGS sequence"/>
</dbReference>
<dbReference type="AlphaFoldDB" id="A0ABC9Z1E5"/>
<dbReference type="GeneID" id="93375097"/>
<dbReference type="GO" id="GO:0003677">
    <property type="term" value="F:DNA binding"/>
    <property type="evidence" value="ECO:0007669"/>
    <property type="project" value="UniProtKB-UniRule"/>
</dbReference>
<protein>
    <submittedName>
        <fullName evidence="6">TetR family transcriptional regulator</fullName>
    </submittedName>
</protein>
<feature type="domain" description="HTH tetR-type" evidence="4">
    <location>
        <begin position="223"/>
        <end position="284"/>
    </location>
</feature>
<dbReference type="Gene3D" id="1.10.357.10">
    <property type="entry name" value="Tetracycline Repressor, domain 2"/>
    <property type="match status" value="2"/>
</dbReference>
<dbReference type="EMBL" id="BBYQ01000110">
    <property type="protein sequence ID" value="GAP31308.1"/>
    <property type="molecule type" value="Genomic_DNA"/>
</dbReference>
<keyword evidence="7" id="KW-1185">Reference proteome</keyword>
<feature type="DNA-binding region" description="H-T-H motif" evidence="2">
    <location>
        <begin position="44"/>
        <end position="63"/>
    </location>
</feature>
<dbReference type="RefSeq" id="WP_045438874.1">
    <property type="nucleotide sequence ID" value="NZ_AP028459.1"/>
</dbReference>
<dbReference type="PANTHER" id="PTHR30055">
    <property type="entry name" value="HTH-TYPE TRANSCRIPTIONAL REGULATOR RUTR"/>
    <property type="match status" value="1"/>
</dbReference>
<dbReference type="InterPro" id="IPR050109">
    <property type="entry name" value="HTH-type_TetR-like_transc_reg"/>
</dbReference>
<dbReference type="KEGG" id="nsr:NS506_04422"/>
<dbReference type="Proteomes" id="UP000180166">
    <property type="component" value="Chromosome"/>
</dbReference>
<keyword evidence="1 2" id="KW-0238">DNA-binding</keyword>
<reference evidence="5 8" key="3">
    <citation type="submission" date="2016-10" db="EMBL/GenBank/DDBJ databases">
        <title>Genome sequence of Nocardia seriolae strain EM150506, isolated from Anguila japonica.</title>
        <authorList>
            <person name="Han H.-J."/>
        </authorList>
    </citation>
    <scope>NUCLEOTIDE SEQUENCE [LARGE SCALE GENOMIC DNA]</scope>
    <source>
        <strain evidence="5 8">EM150506</strain>
    </source>
</reference>
<organism evidence="6 7">
    <name type="scientific">Nocardia seriolae</name>
    <dbReference type="NCBI Taxonomy" id="37332"/>
    <lineage>
        <taxon>Bacteria</taxon>
        <taxon>Bacillati</taxon>
        <taxon>Actinomycetota</taxon>
        <taxon>Actinomycetes</taxon>
        <taxon>Mycobacteriales</taxon>
        <taxon>Nocardiaceae</taxon>
        <taxon>Nocardia</taxon>
    </lineage>
</organism>
<name>A0ABC9Z1E5_9NOCA</name>
<evidence type="ECO:0000256" key="2">
    <source>
        <dbReference type="PROSITE-ProRule" id="PRU00335"/>
    </source>
</evidence>
<dbReference type="InterPro" id="IPR001647">
    <property type="entry name" value="HTH_TetR"/>
</dbReference>
<proteinExistence type="predicted"/>
<feature type="domain" description="HTH tetR-type" evidence="4">
    <location>
        <begin position="21"/>
        <end position="81"/>
    </location>
</feature>
<sequence>MNPTGAPAPDPGARAARRRPKNRRAQIAEVSAAEFAALGYHRVSMDDIATRLGISSTALYRHYPSKYALFARELLRLGTLTVAAVRLPEEAAGWSADRRLGHAIDGIIAATIANRTTAGLARWEFRYLDDPERHAMDQYFGTALSALGELVGAVRPELSEYERRVRAVGVFSTVSCLGDHRVALAAKPLSALLHSACRALIEIDLPEPDLPPPAPRAVEIPPTLKHELLLQRAIRLFHQRGYPNVSVEEIATAAGLPSASAVYRYYRGKGDLLNAAFRRAADRMTAVIGPTLVESSGPADALAKLIDMYVAGACDEPELIYVYFAEFGHVPEDERATLRVVQRLVVAEWAALLTRVRPELTTTEADILVHAALGLVVDYGRVFGDAERIRPRQWVIRLMEAVLFGHDHRDRPEPAVT</sequence>
<dbReference type="EMBL" id="CP017839">
    <property type="protein sequence ID" value="APA98470.1"/>
    <property type="molecule type" value="Genomic_DNA"/>
</dbReference>
<accession>A0ABC9Z1E5</accession>
<evidence type="ECO:0000313" key="7">
    <source>
        <dbReference type="Proteomes" id="UP000037179"/>
    </source>
</evidence>
<evidence type="ECO:0000313" key="6">
    <source>
        <dbReference type="EMBL" id="GAP31308.1"/>
    </source>
</evidence>
<evidence type="ECO:0000313" key="5">
    <source>
        <dbReference type="EMBL" id="APA98470.1"/>
    </source>
</evidence>
<dbReference type="PROSITE" id="PS50977">
    <property type="entry name" value="HTH_TETR_2"/>
    <property type="match status" value="2"/>
</dbReference>
<feature type="compositionally biased region" description="Pro residues" evidence="3">
    <location>
        <begin position="1"/>
        <end position="10"/>
    </location>
</feature>
<dbReference type="PANTHER" id="PTHR30055:SF237">
    <property type="entry name" value="TRANSCRIPTIONAL REPRESSOR MCE3R"/>
    <property type="match status" value="1"/>
</dbReference>
<reference evidence="7" key="1">
    <citation type="submission" date="2015-07" db="EMBL/GenBank/DDBJ databases">
        <title>Nocardia seriolae U-1 whole genome shotgun sequence.</title>
        <authorList>
            <person name="Imajoh M."/>
            <person name="Fukumoto Y."/>
            <person name="Sukeda M."/>
            <person name="Yamane J."/>
            <person name="Yamasaki K."/>
            <person name="Shimizu M."/>
            <person name="Ohnishi K."/>
            <person name="Oshima S."/>
        </authorList>
    </citation>
    <scope>NUCLEOTIDE SEQUENCE [LARGE SCALE GENOMIC DNA]</scope>
    <source>
        <strain evidence="7">U-1</strain>
    </source>
</reference>
<comment type="caution">
    <text evidence="2">Lacks conserved residue(s) required for the propagation of feature annotation.</text>
</comment>
<dbReference type="GO" id="GO:0006355">
    <property type="term" value="P:regulation of DNA-templated transcription"/>
    <property type="evidence" value="ECO:0007669"/>
    <property type="project" value="UniProtKB-ARBA"/>
</dbReference>
<evidence type="ECO:0000256" key="1">
    <source>
        <dbReference type="ARBA" id="ARBA00023125"/>
    </source>
</evidence>
<dbReference type="Gene3D" id="1.10.10.60">
    <property type="entry name" value="Homeodomain-like"/>
    <property type="match status" value="2"/>
</dbReference>
<reference evidence="6 7" key="2">
    <citation type="journal article" date="2016" name="Genome Announc.">
        <title>Draft Genome Sequence of Erythromycin- and Oxytetracycline-Sensitive Nocardia seriolae Strain U-1 (NBRC 110359).</title>
        <authorList>
            <person name="Imajoh M."/>
            <person name="Sukeda M."/>
            <person name="Shimizu M."/>
            <person name="Yamane J."/>
            <person name="Ohnishi K."/>
            <person name="Oshima S."/>
        </authorList>
    </citation>
    <scope>NUCLEOTIDE SEQUENCE [LARGE SCALE GENOMIC DNA]</scope>
    <source>
        <strain evidence="6 7">U-1</strain>
    </source>
</reference>
<evidence type="ECO:0000313" key="8">
    <source>
        <dbReference type="Proteomes" id="UP000180166"/>
    </source>
</evidence>
<feature type="region of interest" description="Disordered" evidence="3">
    <location>
        <begin position="1"/>
        <end position="23"/>
    </location>
</feature>
<dbReference type="SUPFAM" id="SSF46689">
    <property type="entry name" value="Homeodomain-like"/>
    <property type="match status" value="2"/>
</dbReference>
<dbReference type="Pfam" id="PF00440">
    <property type="entry name" value="TetR_N"/>
    <property type="match status" value="2"/>
</dbReference>
<gene>
    <name evidence="5" type="ORF">NS506_04422</name>
    <name evidence="6" type="ORF">NSK11_contig00110-0015</name>
</gene>